<feature type="compositionally biased region" description="Low complexity" evidence="1">
    <location>
        <begin position="8"/>
        <end position="26"/>
    </location>
</feature>
<evidence type="ECO:0000256" key="1">
    <source>
        <dbReference type="SAM" id="MobiDB-lite"/>
    </source>
</evidence>
<protein>
    <submittedName>
        <fullName evidence="2">Uncharacterized protein</fullName>
    </submittedName>
</protein>
<sequence>MGPGSLRAAADTSPSDASDAAPAAPAAPDPIVTLHIQAQQVSPYLPWDLLHPRPGTDPVGALVALAAPENYQVRRETGQHALLYSLSVGPSRVLTELTPQAQGDCAANLASALNASLISELYLHPFASSDPPNTDDAEPSLRRNAQADAVRHVLDALLSSLHIPTLRTLAIGFILPPPLVTSLATFLRSPRSRGLQHLTLHGRGEDALLPVPDLEILVPALVANGTVRMLHHGNSRTIHVRDAESFPFGHGFPGFSHPETRILMRLLGVLARNGAFLWPARRAAVRALVPARVILRHVNFAELASPPITRLPGHVLAQILGLVSGDSEVFDAAEWSKLFAAARDPDHLKRLAWAVTRLDLTAGLGFKAVMALWLDSGGFWPRSLS</sequence>
<dbReference type="AlphaFoldDB" id="A0AAF0Y859"/>
<gene>
    <name evidence="2" type="ORF">LOC62_04G005376</name>
</gene>
<keyword evidence="3" id="KW-1185">Reference proteome</keyword>
<feature type="region of interest" description="Disordered" evidence="1">
    <location>
        <begin position="1"/>
        <end position="26"/>
    </location>
</feature>
<name>A0AAF0Y859_9TREE</name>
<dbReference type="GeneID" id="87808605"/>
<organism evidence="2 3">
    <name type="scientific">Vanrija pseudolonga</name>
    <dbReference type="NCBI Taxonomy" id="143232"/>
    <lineage>
        <taxon>Eukaryota</taxon>
        <taxon>Fungi</taxon>
        <taxon>Dikarya</taxon>
        <taxon>Basidiomycota</taxon>
        <taxon>Agaricomycotina</taxon>
        <taxon>Tremellomycetes</taxon>
        <taxon>Trichosporonales</taxon>
        <taxon>Trichosporonaceae</taxon>
        <taxon>Vanrija</taxon>
    </lineage>
</organism>
<dbReference type="RefSeq" id="XP_062627892.1">
    <property type="nucleotide sequence ID" value="XM_062771908.1"/>
</dbReference>
<reference evidence="2" key="1">
    <citation type="submission" date="2023-10" db="EMBL/GenBank/DDBJ databases">
        <authorList>
            <person name="Noh H."/>
        </authorList>
    </citation>
    <scope>NUCLEOTIDE SEQUENCE</scope>
    <source>
        <strain evidence="2">DUCC4014</strain>
    </source>
</reference>
<dbReference type="EMBL" id="CP086717">
    <property type="protein sequence ID" value="WOO81860.1"/>
    <property type="molecule type" value="Genomic_DNA"/>
</dbReference>
<evidence type="ECO:0000313" key="3">
    <source>
        <dbReference type="Proteomes" id="UP000827549"/>
    </source>
</evidence>
<dbReference type="Proteomes" id="UP000827549">
    <property type="component" value="Chromosome 4"/>
</dbReference>
<evidence type="ECO:0000313" key="2">
    <source>
        <dbReference type="EMBL" id="WOO81860.1"/>
    </source>
</evidence>
<proteinExistence type="predicted"/>
<accession>A0AAF0Y859</accession>